<organism evidence="4 5">
    <name type="scientific">Dendrothele bispora (strain CBS 962.96)</name>
    <dbReference type="NCBI Taxonomy" id="1314807"/>
    <lineage>
        <taxon>Eukaryota</taxon>
        <taxon>Fungi</taxon>
        <taxon>Dikarya</taxon>
        <taxon>Basidiomycota</taxon>
        <taxon>Agaricomycotina</taxon>
        <taxon>Agaricomycetes</taxon>
        <taxon>Agaricomycetidae</taxon>
        <taxon>Agaricales</taxon>
        <taxon>Agaricales incertae sedis</taxon>
        <taxon>Dendrothele</taxon>
    </lineage>
</organism>
<dbReference type="EMBL" id="ML179891">
    <property type="protein sequence ID" value="THU80584.1"/>
    <property type="molecule type" value="Genomic_DNA"/>
</dbReference>
<feature type="transmembrane region" description="Helical" evidence="2">
    <location>
        <begin position="210"/>
        <end position="228"/>
    </location>
</feature>
<evidence type="ECO:0000313" key="5">
    <source>
        <dbReference type="Proteomes" id="UP000297245"/>
    </source>
</evidence>
<dbReference type="AlphaFoldDB" id="A0A4S8KX52"/>
<evidence type="ECO:0000256" key="1">
    <source>
        <dbReference type="SAM" id="MobiDB-lite"/>
    </source>
</evidence>
<dbReference type="InterPro" id="IPR045339">
    <property type="entry name" value="DUF6534"/>
</dbReference>
<dbReference type="PANTHER" id="PTHR40465">
    <property type="entry name" value="CHROMOSOME 1, WHOLE GENOME SHOTGUN SEQUENCE"/>
    <property type="match status" value="1"/>
</dbReference>
<reference evidence="4 5" key="1">
    <citation type="journal article" date="2019" name="Nat. Ecol. Evol.">
        <title>Megaphylogeny resolves global patterns of mushroom evolution.</title>
        <authorList>
            <person name="Varga T."/>
            <person name="Krizsan K."/>
            <person name="Foldi C."/>
            <person name="Dima B."/>
            <person name="Sanchez-Garcia M."/>
            <person name="Sanchez-Ramirez S."/>
            <person name="Szollosi G.J."/>
            <person name="Szarkandi J.G."/>
            <person name="Papp V."/>
            <person name="Albert L."/>
            <person name="Andreopoulos W."/>
            <person name="Angelini C."/>
            <person name="Antonin V."/>
            <person name="Barry K.W."/>
            <person name="Bougher N.L."/>
            <person name="Buchanan P."/>
            <person name="Buyck B."/>
            <person name="Bense V."/>
            <person name="Catcheside P."/>
            <person name="Chovatia M."/>
            <person name="Cooper J."/>
            <person name="Damon W."/>
            <person name="Desjardin D."/>
            <person name="Finy P."/>
            <person name="Geml J."/>
            <person name="Haridas S."/>
            <person name="Hughes K."/>
            <person name="Justo A."/>
            <person name="Karasinski D."/>
            <person name="Kautmanova I."/>
            <person name="Kiss B."/>
            <person name="Kocsube S."/>
            <person name="Kotiranta H."/>
            <person name="LaButti K.M."/>
            <person name="Lechner B.E."/>
            <person name="Liimatainen K."/>
            <person name="Lipzen A."/>
            <person name="Lukacs Z."/>
            <person name="Mihaltcheva S."/>
            <person name="Morgado L.N."/>
            <person name="Niskanen T."/>
            <person name="Noordeloos M.E."/>
            <person name="Ohm R.A."/>
            <person name="Ortiz-Santana B."/>
            <person name="Ovrebo C."/>
            <person name="Racz N."/>
            <person name="Riley R."/>
            <person name="Savchenko A."/>
            <person name="Shiryaev A."/>
            <person name="Soop K."/>
            <person name="Spirin V."/>
            <person name="Szebenyi C."/>
            <person name="Tomsovsky M."/>
            <person name="Tulloss R.E."/>
            <person name="Uehling J."/>
            <person name="Grigoriev I.V."/>
            <person name="Vagvolgyi C."/>
            <person name="Papp T."/>
            <person name="Martin F.M."/>
            <person name="Miettinen O."/>
            <person name="Hibbett D.S."/>
            <person name="Nagy L.G."/>
        </authorList>
    </citation>
    <scope>NUCLEOTIDE SEQUENCE [LARGE SCALE GENOMIC DNA]</scope>
    <source>
        <strain evidence="4 5">CBS 962.96</strain>
    </source>
</reference>
<evidence type="ECO:0000256" key="2">
    <source>
        <dbReference type="SAM" id="Phobius"/>
    </source>
</evidence>
<feature type="transmembrane region" description="Helical" evidence="2">
    <location>
        <begin position="175"/>
        <end position="198"/>
    </location>
</feature>
<feature type="transmembrane region" description="Helical" evidence="2">
    <location>
        <begin position="28"/>
        <end position="53"/>
    </location>
</feature>
<evidence type="ECO:0000313" key="4">
    <source>
        <dbReference type="EMBL" id="THU80584.1"/>
    </source>
</evidence>
<keyword evidence="5" id="KW-1185">Reference proteome</keyword>
<proteinExistence type="predicted"/>
<feature type="region of interest" description="Disordered" evidence="1">
    <location>
        <begin position="286"/>
        <end position="310"/>
    </location>
</feature>
<dbReference type="Proteomes" id="UP000297245">
    <property type="component" value="Unassembled WGS sequence"/>
</dbReference>
<dbReference type="PANTHER" id="PTHR40465:SF1">
    <property type="entry name" value="DUF6534 DOMAIN-CONTAINING PROTEIN"/>
    <property type="match status" value="1"/>
</dbReference>
<feature type="transmembrane region" description="Helical" evidence="2">
    <location>
        <begin position="65"/>
        <end position="89"/>
    </location>
</feature>
<evidence type="ECO:0000259" key="3">
    <source>
        <dbReference type="Pfam" id="PF20152"/>
    </source>
</evidence>
<keyword evidence="2" id="KW-0472">Membrane</keyword>
<keyword evidence="2" id="KW-0812">Transmembrane</keyword>
<keyword evidence="2" id="KW-1133">Transmembrane helix</keyword>
<feature type="domain" description="DUF6534" evidence="3">
    <location>
        <begin position="184"/>
        <end position="269"/>
    </location>
</feature>
<protein>
    <recommendedName>
        <fullName evidence="3">DUF6534 domain-containing protein</fullName>
    </recommendedName>
</protein>
<feature type="region of interest" description="Disordered" evidence="1">
    <location>
        <begin position="321"/>
        <end position="340"/>
    </location>
</feature>
<dbReference type="Pfam" id="PF20152">
    <property type="entry name" value="DUF6534"/>
    <property type="match status" value="1"/>
</dbReference>
<feature type="transmembrane region" description="Helical" evidence="2">
    <location>
        <begin position="141"/>
        <end position="163"/>
    </location>
</feature>
<accession>A0A4S8KX52</accession>
<feature type="transmembrane region" description="Helical" evidence="2">
    <location>
        <begin position="101"/>
        <end position="120"/>
    </location>
</feature>
<gene>
    <name evidence="4" type="ORF">K435DRAFT_845053</name>
</gene>
<sequence length="340" mass="37776">MSDATGGVSSQSTPLSDPLQLPKFDNTLGAVLLGGLLAMALWGVVCIQTYNFFMGKSRDKPAFKLLIAFLWTLDTFDSALNCHILYYYLVSNYLNPLAVLFPVWSVIIHVAITSLSNFIIRSMFARRIYRLSGNQVLITSYIVAVSLTDLVCGIVITVKAFGITSYLELDKLSNLMYLNFASGTTSDLSVALVLCYFLRRSRTGFSKTDSLISLLVLYTVNTGLLVAVDAFLGLITYIIMPHNFIFLGFYLLLSKLYLNSYLAALNAREGLRERVNEPRSIHLSNFSHPRFHHSQSRSGPTVVEEKSSTNSDKFVAISVETITDEQMNERKGPSSPESPV</sequence>
<dbReference type="OrthoDB" id="3214861at2759"/>
<name>A0A4S8KX52_DENBC</name>